<proteinExistence type="predicted"/>
<accession>A5G9E2</accession>
<evidence type="ECO:0000259" key="2">
    <source>
        <dbReference type="Pfam" id="PF01966"/>
    </source>
</evidence>
<keyword evidence="4" id="KW-1185">Reference proteome</keyword>
<dbReference type="NCBIfam" id="TIGR00277">
    <property type="entry name" value="HDIG"/>
    <property type="match status" value="1"/>
</dbReference>
<keyword evidence="1" id="KW-0547">Nucleotide-binding</keyword>
<keyword evidence="3" id="KW-0378">Hydrolase</keyword>
<dbReference type="KEGG" id="gur:Gura_4267"/>
<dbReference type="InterPro" id="IPR050124">
    <property type="entry name" value="tRNA_CCA-adding_enzyme"/>
</dbReference>
<dbReference type="EMBL" id="CP000698">
    <property type="protein sequence ID" value="ABQ28410.1"/>
    <property type="molecule type" value="Genomic_DNA"/>
</dbReference>
<dbReference type="PANTHER" id="PTHR47545">
    <property type="entry name" value="MULTIFUNCTIONAL CCA PROTEIN"/>
    <property type="match status" value="1"/>
</dbReference>
<dbReference type="Proteomes" id="UP000006695">
    <property type="component" value="Chromosome"/>
</dbReference>
<dbReference type="Gene3D" id="1.10.3090.10">
    <property type="entry name" value="cca-adding enzyme, domain 2"/>
    <property type="match status" value="1"/>
</dbReference>
<dbReference type="InterPro" id="IPR003607">
    <property type="entry name" value="HD/PDEase_dom"/>
</dbReference>
<dbReference type="Pfam" id="PF01966">
    <property type="entry name" value="HD"/>
    <property type="match status" value="1"/>
</dbReference>
<protein>
    <submittedName>
        <fullName evidence="3">Metal dependent phosphohydrolase</fullName>
    </submittedName>
</protein>
<organism evidence="3 4">
    <name type="scientific">Geotalea uraniireducens (strain Rf4)</name>
    <name type="common">Geobacter uraniireducens</name>
    <dbReference type="NCBI Taxonomy" id="351605"/>
    <lineage>
        <taxon>Bacteria</taxon>
        <taxon>Pseudomonadati</taxon>
        <taxon>Thermodesulfobacteriota</taxon>
        <taxon>Desulfuromonadia</taxon>
        <taxon>Geobacterales</taxon>
        <taxon>Geobacteraceae</taxon>
        <taxon>Geotalea</taxon>
    </lineage>
</organism>
<gene>
    <name evidence="3" type="ordered locus">Gura_4267</name>
</gene>
<sequence length="181" mass="20285">MKAADYRKLVEGWLGDGSFDERLPEVAALRGVPQPEEFHAEGDAFTHTMLAARAVDDDSDQRVFWGALLHDIGKAETTRLIRGRWRAFGHAEAGAKLVPGILVRLGLPDLADDVAWLVKNHLFHFAWHLGHNVKLTRNQLRFMEHPLFRLLLEVCAADAAASLGRSDKGRVIKMIADFLEQ</sequence>
<dbReference type="RefSeq" id="WP_011941040.1">
    <property type="nucleotide sequence ID" value="NC_009483.1"/>
</dbReference>
<dbReference type="CDD" id="cd00077">
    <property type="entry name" value="HDc"/>
    <property type="match status" value="1"/>
</dbReference>
<reference evidence="3 4" key="1">
    <citation type="submission" date="2007-05" db="EMBL/GenBank/DDBJ databases">
        <title>Complete sequence of Geobacter uraniireducens Rf4.</title>
        <authorList>
            <consortium name="US DOE Joint Genome Institute"/>
            <person name="Copeland A."/>
            <person name="Lucas S."/>
            <person name="Lapidus A."/>
            <person name="Barry K."/>
            <person name="Detter J.C."/>
            <person name="Glavina del Rio T."/>
            <person name="Hammon N."/>
            <person name="Israni S."/>
            <person name="Dalin E."/>
            <person name="Tice H."/>
            <person name="Pitluck S."/>
            <person name="Chertkov O."/>
            <person name="Brettin T."/>
            <person name="Bruce D."/>
            <person name="Han C."/>
            <person name="Schmutz J."/>
            <person name="Larimer F."/>
            <person name="Land M."/>
            <person name="Hauser L."/>
            <person name="Kyrpides N."/>
            <person name="Mikhailova N."/>
            <person name="Shelobolina E."/>
            <person name="Aklujkar M."/>
            <person name="Lovley D."/>
            <person name="Richardson P."/>
        </authorList>
    </citation>
    <scope>NUCLEOTIDE SEQUENCE [LARGE SCALE GENOMIC DNA]</scope>
    <source>
        <strain evidence="3 4">Rf4</strain>
    </source>
</reference>
<evidence type="ECO:0000256" key="1">
    <source>
        <dbReference type="ARBA" id="ARBA00022741"/>
    </source>
</evidence>
<dbReference type="AlphaFoldDB" id="A5G9E2"/>
<dbReference type="SUPFAM" id="SSF109604">
    <property type="entry name" value="HD-domain/PDEase-like"/>
    <property type="match status" value="1"/>
</dbReference>
<name>A5G9E2_GEOUR</name>
<dbReference type="GO" id="GO:0000166">
    <property type="term" value="F:nucleotide binding"/>
    <property type="evidence" value="ECO:0007669"/>
    <property type="project" value="UniProtKB-KW"/>
</dbReference>
<evidence type="ECO:0000313" key="4">
    <source>
        <dbReference type="Proteomes" id="UP000006695"/>
    </source>
</evidence>
<dbReference type="InterPro" id="IPR006674">
    <property type="entry name" value="HD_domain"/>
</dbReference>
<feature type="domain" description="HD" evidence="2">
    <location>
        <begin position="52"/>
        <end position="128"/>
    </location>
</feature>
<dbReference type="PANTHER" id="PTHR47545:SF1">
    <property type="entry name" value="MULTIFUNCTIONAL CCA PROTEIN"/>
    <property type="match status" value="1"/>
</dbReference>
<dbReference type="HOGENOM" id="CLU_1426777_0_0_7"/>
<evidence type="ECO:0000313" key="3">
    <source>
        <dbReference type="EMBL" id="ABQ28410.1"/>
    </source>
</evidence>
<dbReference type="InterPro" id="IPR006675">
    <property type="entry name" value="HDIG_dom"/>
</dbReference>
<dbReference type="GO" id="GO:0016787">
    <property type="term" value="F:hydrolase activity"/>
    <property type="evidence" value="ECO:0007669"/>
    <property type="project" value="UniProtKB-KW"/>
</dbReference>
<dbReference type="OrthoDB" id="9805698at2"/>
<dbReference type="STRING" id="351605.Gura_4267"/>